<evidence type="ECO:0000313" key="21">
    <source>
        <dbReference type="Proteomes" id="UP001085076"/>
    </source>
</evidence>
<keyword evidence="4" id="KW-0723">Serine/threonine-protein kinase</keyword>
<evidence type="ECO:0000256" key="16">
    <source>
        <dbReference type="ARBA" id="ARBA00023180"/>
    </source>
</evidence>
<evidence type="ECO:0000256" key="11">
    <source>
        <dbReference type="ARBA" id="ARBA00022741"/>
    </source>
</evidence>
<dbReference type="EC" id="2.7.11.1" evidence="2"/>
<dbReference type="GO" id="GO:0004674">
    <property type="term" value="F:protein serine/threonine kinase activity"/>
    <property type="evidence" value="ECO:0007669"/>
    <property type="project" value="UniProtKB-KW"/>
</dbReference>
<dbReference type="Gene3D" id="1.10.510.10">
    <property type="entry name" value="Transferase(Phosphotransferase) domain 1"/>
    <property type="match status" value="1"/>
</dbReference>
<evidence type="ECO:0000256" key="1">
    <source>
        <dbReference type="ARBA" id="ARBA00004162"/>
    </source>
</evidence>
<dbReference type="InterPro" id="IPR000719">
    <property type="entry name" value="Prot_kinase_dom"/>
</dbReference>
<dbReference type="InterPro" id="IPR008271">
    <property type="entry name" value="Ser/Thr_kinase_AS"/>
</dbReference>
<evidence type="ECO:0000256" key="15">
    <source>
        <dbReference type="ARBA" id="ARBA00023136"/>
    </source>
</evidence>
<evidence type="ECO:0000256" key="18">
    <source>
        <dbReference type="ARBA" id="ARBA00048679"/>
    </source>
</evidence>
<evidence type="ECO:0000256" key="12">
    <source>
        <dbReference type="ARBA" id="ARBA00022777"/>
    </source>
</evidence>
<dbReference type="CDD" id="cd14066">
    <property type="entry name" value="STKc_IRAK"/>
    <property type="match status" value="1"/>
</dbReference>
<sequence length="311" mass="34758">MEATHYLNDEFIIGSGGAGIVYRAELSTGETVAVKKFLHKEGDAFLLDKCFDREVKTLGRIRHRHLVKLLGFLSGSNNGVRTGTNLLVYEYMENGSVWDWLHNSQVSNKKKKELNWETRMKIAIGLAKGIEYLHHDCVPRIIHRDIKTSNVLLDGDMEAHLGDFGLAKAVVNPAGYTESTSWFAGSYGYIAPEYAFSMKATEKSDVYSMGIVLMELVTGLMPTDRSFEGDMDMVRWVQLLLGSPAREELLDDALKPFAPYEESSMYEVLDVALQCTRTAPAERPSSRHVSDLLRRISASTQGVVSGKKIEL</sequence>
<dbReference type="PROSITE" id="PS00108">
    <property type="entry name" value="PROTEIN_KINASE_ST"/>
    <property type="match status" value="1"/>
</dbReference>
<comment type="catalytic activity">
    <reaction evidence="17">
        <text>L-threonyl-[protein] + ATP = O-phospho-L-threonyl-[protein] + ADP + H(+)</text>
        <dbReference type="Rhea" id="RHEA:46608"/>
        <dbReference type="Rhea" id="RHEA-COMP:11060"/>
        <dbReference type="Rhea" id="RHEA-COMP:11605"/>
        <dbReference type="ChEBI" id="CHEBI:15378"/>
        <dbReference type="ChEBI" id="CHEBI:30013"/>
        <dbReference type="ChEBI" id="CHEBI:30616"/>
        <dbReference type="ChEBI" id="CHEBI:61977"/>
        <dbReference type="ChEBI" id="CHEBI:456216"/>
        <dbReference type="EC" id="2.7.11.1"/>
    </reaction>
</comment>
<evidence type="ECO:0000313" key="20">
    <source>
        <dbReference type="EMBL" id="KAJ0982987.1"/>
    </source>
</evidence>
<keyword evidence="10" id="KW-0677">Repeat</keyword>
<evidence type="ECO:0000256" key="5">
    <source>
        <dbReference type="ARBA" id="ARBA00022553"/>
    </source>
</evidence>
<gene>
    <name evidence="20" type="ORF">J5N97_011242</name>
</gene>
<comment type="subcellular location">
    <subcellularLocation>
        <location evidence="1">Cell membrane</location>
        <topology evidence="1">Single-pass membrane protein</topology>
    </subcellularLocation>
</comment>
<dbReference type="AlphaFoldDB" id="A0A9D5D1Z8"/>
<comment type="catalytic activity">
    <reaction evidence="18">
        <text>L-seryl-[protein] + ATP = O-phospho-L-seryl-[protein] + ADP + H(+)</text>
        <dbReference type="Rhea" id="RHEA:17989"/>
        <dbReference type="Rhea" id="RHEA-COMP:9863"/>
        <dbReference type="Rhea" id="RHEA-COMP:11604"/>
        <dbReference type="ChEBI" id="CHEBI:15378"/>
        <dbReference type="ChEBI" id="CHEBI:29999"/>
        <dbReference type="ChEBI" id="CHEBI:30616"/>
        <dbReference type="ChEBI" id="CHEBI:83421"/>
        <dbReference type="ChEBI" id="CHEBI:456216"/>
        <dbReference type="EC" id="2.7.11.1"/>
    </reaction>
</comment>
<comment type="caution">
    <text evidence="20">The sequence shown here is derived from an EMBL/GenBank/DDBJ whole genome shotgun (WGS) entry which is preliminary data.</text>
</comment>
<dbReference type="Pfam" id="PF00069">
    <property type="entry name" value="Pkinase"/>
    <property type="match status" value="1"/>
</dbReference>
<dbReference type="OrthoDB" id="2015831at2759"/>
<dbReference type="SMART" id="SM00220">
    <property type="entry name" value="S_TKc"/>
    <property type="match status" value="1"/>
</dbReference>
<dbReference type="FunFam" id="1.10.510.10:FF:000417">
    <property type="entry name" value="Leucine-rich repeat receptor-like protein kinase"/>
    <property type="match status" value="1"/>
</dbReference>
<dbReference type="SUPFAM" id="SSF56112">
    <property type="entry name" value="Protein kinase-like (PK-like)"/>
    <property type="match status" value="1"/>
</dbReference>
<keyword evidence="8" id="KW-0812">Transmembrane</keyword>
<keyword evidence="7" id="KW-0808">Transferase</keyword>
<keyword evidence="11" id="KW-0547">Nucleotide-binding</keyword>
<proteinExistence type="predicted"/>
<evidence type="ECO:0000256" key="10">
    <source>
        <dbReference type="ARBA" id="ARBA00022737"/>
    </source>
</evidence>
<evidence type="ECO:0000256" key="14">
    <source>
        <dbReference type="ARBA" id="ARBA00022989"/>
    </source>
</evidence>
<keyword evidence="12" id="KW-0418">Kinase</keyword>
<dbReference type="PANTHER" id="PTHR48005">
    <property type="entry name" value="LEUCINE RICH REPEAT KINASE 2"/>
    <property type="match status" value="1"/>
</dbReference>
<feature type="domain" description="Protein kinase" evidence="19">
    <location>
        <begin position="7"/>
        <end position="293"/>
    </location>
</feature>
<evidence type="ECO:0000256" key="4">
    <source>
        <dbReference type="ARBA" id="ARBA00022527"/>
    </source>
</evidence>
<dbReference type="PANTHER" id="PTHR48005:SF85">
    <property type="entry name" value="PROTEIN KINASE DOMAIN-CONTAINING PROTEIN"/>
    <property type="match status" value="1"/>
</dbReference>
<evidence type="ECO:0000256" key="9">
    <source>
        <dbReference type="ARBA" id="ARBA00022729"/>
    </source>
</evidence>
<evidence type="ECO:0000256" key="3">
    <source>
        <dbReference type="ARBA" id="ARBA00022475"/>
    </source>
</evidence>
<dbReference type="Gene3D" id="3.30.200.20">
    <property type="entry name" value="Phosphorylase Kinase, domain 1"/>
    <property type="match status" value="1"/>
</dbReference>
<evidence type="ECO:0000256" key="7">
    <source>
        <dbReference type="ARBA" id="ARBA00022679"/>
    </source>
</evidence>
<keyword evidence="9" id="KW-0732">Signal</keyword>
<evidence type="ECO:0000259" key="19">
    <source>
        <dbReference type="PROSITE" id="PS50011"/>
    </source>
</evidence>
<evidence type="ECO:0000256" key="2">
    <source>
        <dbReference type="ARBA" id="ARBA00012513"/>
    </source>
</evidence>
<organism evidence="20 21">
    <name type="scientific">Dioscorea zingiberensis</name>
    <dbReference type="NCBI Taxonomy" id="325984"/>
    <lineage>
        <taxon>Eukaryota</taxon>
        <taxon>Viridiplantae</taxon>
        <taxon>Streptophyta</taxon>
        <taxon>Embryophyta</taxon>
        <taxon>Tracheophyta</taxon>
        <taxon>Spermatophyta</taxon>
        <taxon>Magnoliopsida</taxon>
        <taxon>Liliopsida</taxon>
        <taxon>Dioscoreales</taxon>
        <taxon>Dioscoreaceae</taxon>
        <taxon>Dioscorea</taxon>
    </lineage>
</organism>
<name>A0A9D5D1Z8_9LILI</name>
<dbReference type="GO" id="GO:0005886">
    <property type="term" value="C:plasma membrane"/>
    <property type="evidence" value="ECO:0007669"/>
    <property type="project" value="UniProtKB-SubCell"/>
</dbReference>
<keyword evidence="21" id="KW-1185">Reference proteome</keyword>
<keyword evidence="3" id="KW-1003">Cell membrane</keyword>
<keyword evidence="15" id="KW-0472">Membrane</keyword>
<evidence type="ECO:0000256" key="17">
    <source>
        <dbReference type="ARBA" id="ARBA00047899"/>
    </source>
</evidence>
<keyword evidence="14" id="KW-1133">Transmembrane helix</keyword>
<dbReference type="EMBL" id="JAGGNH010000002">
    <property type="protein sequence ID" value="KAJ0982987.1"/>
    <property type="molecule type" value="Genomic_DNA"/>
</dbReference>
<evidence type="ECO:0000256" key="13">
    <source>
        <dbReference type="ARBA" id="ARBA00022840"/>
    </source>
</evidence>
<evidence type="ECO:0000256" key="6">
    <source>
        <dbReference type="ARBA" id="ARBA00022614"/>
    </source>
</evidence>
<reference evidence="20" key="2">
    <citation type="journal article" date="2022" name="Hortic Res">
        <title>The genome of Dioscorea zingiberensis sheds light on the biosynthesis, origin and evolution of the medicinally important diosgenin saponins.</title>
        <authorList>
            <person name="Li Y."/>
            <person name="Tan C."/>
            <person name="Li Z."/>
            <person name="Guo J."/>
            <person name="Li S."/>
            <person name="Chen X."/>
            <person name="Wang C."/>
            <person name="Dai X."/>
            <person name="Yang H."/>
            <person name="Song W."/>
            <person name="Hou L."/>
            <person name="Xu J."/>
            <person name="Tong Z."/>
            <person name="Xu A."/>
            <person name="Yuan X."/>
            <person name="Wang W."/>
            <person name="Yang Q."/>
            <person name="Chen L."/>
            <person name="Sun Z."/>
            <person name="Wang K."/>
            <person name="Pan B."/>
            <person name="Chen J."/>
            <person name="Bao Y."/>
            <person name="Liu F."/>
            <person name="Qi X."/>
            <person name="Gang D.R."/>
            <person name="Wen J."/>
            <person name="Li J."/>
        </authorList>
    </citation>
    <scope>NUCLEOTIDE SEQUENCE</scope>
    <source>
        <strain evidence="20">Dzin_1.0</strain>
    </source>
</reference>
<keyword evidence="16" id="KW-0325">Glycoprotein</keyword>
<dbReference type="Proteomes" id="UP001085076">
    <property type="component" value="Miscellaneous, Linkage group lg02"/>
</dbReference>
<evidence type="ECO:0000256" key="8">
    <source>
        <dbReference type="ARBA" id="ARBA00022692"/>
    </source>
</evidence>
<dbReference type="InterPro" id="IPR051420">
    <property type="entry name" value="Ser_Thr_Kinases_DiverseReg"/>
</dbReference>
<accession>A0A9D5D1Z8</accession>
<dbReference type="GO" id="GO:0005524">
    <property type="term" value="F:ATP binding"/>
    <property type="evidence" value="ECO:0007669"/>
    <property type="project" value="UniProtKB-KW"/>
</dbReference>
<dbReference type="PROSITE" id="PS50011">
    <property type="entry name" value="PROTEIN_KINASE_DOM"/>
    <property type="match status" value="1"/>
</dbReference>
<dbReference type="InterPro" id="IPR011009">
    <property type="entry name" value="Kinase-like_dom_sf"/>
</dbReference>
<reference evidence="20" key="1">
    <citation type="submission" date="2021-03" db="EMBL/GenBank/DDBJ databases">
        <authorList>
            <person name="Li Z."/>
            <person name="Yang C."/>
        </authorList>
    </citation>
    <scope>NUCLEOTIDE SEQUENCE</scope>
    <source>
        <strain evidence="20">Dzin_1.0</strain>
        <tissue evidence="20">Leaf</tissue>
    </source>
</reference>
<keyword evidence="5" id="KW-0597">Phosphoprotein</keyword>
<protein>
    <recommendedName>
        <fullName evidence="2">non-specific serine/threonine protein kinase</fullName>
        <ecNumber evidence="2">2.7.11.1</ecNumber>
    </recommendedName>
</protein>
<keyword evidence="6" id="KW-0433">Leucine-rich repeat</keyword>
<keyword evidence="13" id="KW-0067">ATP-binding</keyword>